<sequence length="169" mass="19982">MYISYKIISPFYIIPSEIKELNENINIPFKFATPLEEYDFEEGEWERIEDYCKIFYSGSKGDYLRFNGYPDLSSTYKFTGIITDNPEVSFFGIHIGDEMAIAKDILKKYGYKCYNDDMSYEYYKGGIEFNVGVKRIFYGTDTEEYVDETVENISIQIDSTDWLRKGYYK</sequence>
<name>A0A3N1XF38_9FIRM</name>
<dbReference type="EMBL" id="RJVG01000011">
    <property type="protein sequence ID" value="ROR25329.1"/>
    <property type="molecule type" value="Genomic_DNA"/>
</dbReference>
<reference evidence="1 2" key="1">
    <citation type="submission" date="2018-11" db="EMBL/GenBank/DDBJ databases">
        <title>Genomic Encyclopedia of Type Strains, Phase IV (KMG-IV): sequencing the most valuable type-strain genomes for metagenomic binning, comparative biology and taxonomic classification.</title>
        <authorList>
            <person name="Goeker M."/>
        </authorList>
    </citation>
    <scope>NUCLEOTIDE SEQUENCE [LARGE SCALE GENOMIC DNA]</scope>
    <source>
        <strain evidence="1 2">DSM 26537</strain>
    </source>
</reference>
<dbReference type="AlphaFoldDB" id="A0A3N1XF38"/>
<dbReference type="OrthoDB" id="2071255at2"/>
<gene>
    <name evidence="1" type="ORF">EDD66_11191</name>
</gene>
<dbReference type="RefSeq" id="WP_123610466.1">
    <property type="nucleotide sequence ID" value="NZ_RJVG01000011.1"/>
</dbReference>
<accession>A0A3N1XF38</accession>
<evidence type="ECO:0000313" key="1">
    <source>
        <dbReference type="EMBL" id="ROR25329.1"/>
    </source>
</evidence>
<proteinExistence type="predicted"/>
<keyword evidence="2" id="KW-1185">Reference proteome</keyword>
<dbReference type="Proteomes" id="UP000273083">
    <property type="component" value="Unassembled WGS sequence"/>
</dbReference>
<comment type="caution">
    <text evidence="1">The sequence shown here is derived from an EMBL/GenBank/DDBJ whole genome shotgun (WGS) entry which is preliminary data.</text>
</comment>
<protein>
    <submittedName>
        <fullName evidence="1">Uncharacterized protein</fullName>
    </submittedName>
</protein>
<evidence type="ECO:0000313" key="2">
    <source>
        <dbReference type="Proteomes" id="UP000273083"/>
    </source>
</evidence>
<organism evidence="1 2">
    <name type="scientific">Mobilisporobacter senegalensis</name>
    <dbReference type="NCBI Taxonomy" id="1329262"/>
    <lineage>
        <taxon>Bacteria</taxon>
        <taxon>Bacillati</taxon>
        <taxon>Bacillota</taxon>
        <taxon>Clostridia</taxon>
        <taxon>Lachnospirales</taxon>
        <taxon>Lachnospiraceae</taxon>
        <taxon>Mobilisporobacter</taxon>
    </lineage>
</organism>